<feature type="transmembrane region" description="Helical" evidence="4">
    <location>
        <begin position="445"/>
        <end position="466"/>
    </location>
</feature>
<feature type="coiled-coil region" evidence="2">
    <location>
        <begin position="59"/>
        <end position="97"/>
    </location>
</feature>
<feature type="transmembrane region" description="Helical" evidence="4">
    <location>
        <begin position="730"/>
        <end position="750"/>
    </location>
</feature>
<dbReference type="InterPro" id="IPR025252">
    <property type="entry name" value="DUF4200"/>
</dbReference>
<feature type="region of interest" description="Disordered" evidence="3">
    <location>
        <begin position="657"/>
        <end position="686"/>
    </location>
</feature>
<feature type="compositionally biased region" description="Basic and acidic residues" evidence="3">
    <location>
        <begin position="16"/>
        <end position="38"/>
    </location>
</feature>
<dbReference type="EMBL" id="CAXAMM010003543">
    <property type="protein sequence ID" value="CAK9000338.1"/>
    <property type="molecule type" value="Genomic_DNA"/>
</dbReference>
<keyword evidence="4" id="KW-0812">Transmembrane</keyword>
<sequence>MAFLTQESKVSYGDTGRGEEGAKQQIVRREGSNAVDDESKGELQALVFGVTQTSQSTLLLKKRKEMREVDEALEFMKEEFKARMEACDERQREFEKKQFEMKEQVARFEKFVQENDAKRSRAEAKAKSESRMRVQHEEKIAALNKQLHDMQQEQDMLDSELDKLRRYQVYLEMSVEASEGEYEEIPDILNRYKTLKGANHDLQHLVGEGETEMDSIRSELNQLRRATQNALLVNNSKIHANQKTLENIRARALKVDNEREMGERFTKDRFRESGQVVMSIKNLHARCMNTARSKTRPVVGKHASPLEQLSEYLKLIQFRITDLQTINNHFVQGEAESQGRAIVAASSGDGGVEVESRQLPGRQSPRPVLRLGGGVRDVARQLCASGRAARRCTEFCRSEGFMLRNEDLPLQVEMYLVCSAVTILLIRVGLYATGYPQLGGNGIHIAHMLWGGLLMFASQMLTFAFLGRHVQRLASVVGGIGFGMFIDELGKFITSDNDYFFKPTPFLLYIGFCILFIVLKCAEPMFNPTRFSEEENLANALQLMSVYSTVGLSKESRLVLLELLENSNPDHPLSKPLKDYVHLPVSASGVPASREHYYLRFRKWISDVYAKLVRNKYAVYVLDTFFILQCATQFLDLTYLMVDGSYYRQMKDLEQAGAAAGDPPGDKFGGSGGSGSVSEPFQPPPPSDEDGFMPHLMASPMMKFLREVASGKLSDTLLLEETDRVTKLHIVQLVAVSFSAVCVLCGVYYLTSTCNCRSGQLHNASAIRFTPLNQVLWNRRKLAFIWFRRSMLVRLFITDSLSLYHSQFRAFGDVIFTLTIVMALSFMINQEESTERMRRLSASGSLDEFTDLPELS</sequence>
<proteinExistence type="predicted"/>
<keyword evidence="1 2" id="KW-0175">Coiled coil</keyword>
<dbReference type="Pfam" id="PF13863">
    <property type="entry name" value="DUF4200"/>
    <property type="match status" value="1"/>
</dbReference>
<evidence type="ECO:0000256" key="1">
    <source>
        <dbReference type="ARBA" id="ARBA00023054"/>
    </source>
</evidence>
<feature type="transmembrane region" description="Helical" evidence="4">
    <location>
        <begin position="506"/>
        <end position="522"/>
    </location>
</feature>
<comment type="caution">
    <text evidence="6">The sequence shown here is derived from an EMBL/GenBank/DDBJ whole genome shotgun (WGS) entry which is preliminary data.</text>
</comment>
<name>A0ABP0IG33_9DINO</name>
<dbReference type="Proteomes" id="UP001642464">
    <property type="component" value="Unassembled WGS sequence"/>
</dbReference>
<keyword evidence="4" id="KW-0472">Membrane</keyword>
<feature type="transmembrane region" description="Helical" evidence="4">
    <location>
        <begin position="810"/>
        <end position="829"/>
    </location>
</feature>
<dbReference type="PANTHER" id="PTHR21683:SF2">
    <property type="entry name" value="COILED-COIL DOMAIN-CONTAINING PROTEIN 42 LIKE-2-LIKE"/>
    <property type="match status" value="1"/>
</dbReference>
<keyword evidence="6" id="KW-0966">Cell projection</keyword>
<evidence type="ECO:0000256" key="2">
    <source>
        <dbReference type="SAM" id="Coils"/>
    </source>
</evidence>
<feature type="region of interest" description="Disordered" evidence="3">
    <location>
        <begin position="1"/>
        <end position="38"/>
    </location>
</feature>
<evidence type="ECO:0000313" key="6">
    <source>
        <dbReference type="EMBL" id="CAK9000338.1"/>
    </source>
</evidence>
<accession>A0ABP0IG33</accession>
<feature type="transmembrane region" description="Helical" evidence="4">
    <location>
        <begin position="473"/>
        <end position="494"/>
    </location>
</feature>
<evidence type="ECO:0000259" key="5">
    <source>
        <dbReference type="Pfam" id="PF13863"/>
    </source>
</evidence>
<reference evidence="6 7" key="1">
    <citation type="submission" date="2024-02" db="EMBL/GenBank/DDBJ databases">
        <authorList>
            <person name="Chen Y."/>
            <person name="Shah S."/>
            <person name="Dougan E. K."/>
            <person name="Thang M."/>
            <person name="Chan C."/>
        </authorList>
    </citation>
    <scope>NUCLEOTIDE SEQUENCE [LARGE SCALE GENOMIC DNA]</scope>
</reference>
<organism evidence="6 7">
    <name type="scientific">Durusdinium trenchii</name>
    <dbReference type="NCBI Taxonomy" id="1381693"/>
    <lineage>
        <taxon>Eukaryota</taxon>
        <taxon>Sar</taxon>
        <taxon>Alveolata</taxon>
        <taxon>Dinophyceae</taxon>
        <taxon>Suessiales</taxon>
        <taxon>Symbiodiniaceae</taxon>
        <taxon>Durusdinium</taxon>
    </lineage>
</organism>
<dbReference type="InterPro" id="IPR051147">
    <property type="entry name" value="CFAP_domain-containing"/>
</dbReference>
<gene>
    <name evidence="6" type="ORF">SCF082_LOCUS6452</name>
</gene>
<dbReference type="PANTHER" id="PTHR21683">
    <property type="entry name" value="COILED-COIL DOMAIN-CONTAINING PROTEIN 42 LIKE-2-LIKE-RELATED"/>
    <property type="match status" value="1"/>
</dbReference>
<feature type="transmembrane region" description="Helical" evidence="4">
    <location>
        <begin position="412"/>
        <end position="433"/>
    </location>
</feature>
<protein>
    <submittedName>
        <fullName evidence="6">Cilia- and flagella-associated protein 73 (Flagella-associated protein 73) (Modifier of inner arms 2 protein) (Mia2p)</fullName>
    </submittedName>
</protein>
<keyword evidence="6" id="KW-0282">Flagellum</keyword>
<keyword evidence="6" id="KW-0969">Cilium</keyword>
<evidence type="ECO:0000313" key="7">
    <source>
        <dbReference type="Proteomes" id="UP001642464"/>
    </source>
</evidence>
<evidence type="ECO:0000256" key="4">
    <source>
        <dbReference type="SAM" id="Phobius"/>
    </source>
</evidence>
<feature type="coiled-coil region" evidence="2">
    <location>
        <begin position="126"/>
        <end position="167"/>
    </location>
</feature>
<feature type="domain" description="DUF4200" evidence="5">
    <location>
        <begin position="59"/>
        <end position="176"/>
    </location>
</feature>
<keyword evidence="4" id="KW-1133">Transmembrane helix</keyword>
<evidence type="ECO:0000256" key="3">
    <source>
        <dbReference type="SAM" id="MobiDB-lite"/>
    </source>
</evidence>
<keyword evidence="7" id="KW-1185">Reference proteome</keyword>